<accession>A0A506Y386</accession>
<sequence length="285" mass="29303">MPFTPSHAAVALLARRSPLPVAAVAAGAVAPDLPYFAPVPFPRELSHSLLGAVTVDPLFALSALALWWWMLRAPLVALAPSALRRRLPFPFESIGSSARRTRGGVPVFVALTVLAAVLGVLTHLGWDWFTHAEGLAALWPAWGAPVGPLAVDKWAQHASSVLGLAVLAVVALRALRRADIGAAGAPGASAVPGSPAVPRERSTGIRVAALTAPVIAAGVGGLLRWVLGMTAGIAPFSPALVFSVARVTIGSGAAVLVLVVAVWWIAELRRRRSTAAATTSATTPG</sequence>
<name>A0A506Y386_9MICO</name>
<dbReference type="InterPro" id="IPR025238">
    <property type="entry name" value="DUF4184"/>
</dbReference>
<feature type="transmembrane region" description="Helical" evidence="1">
    <location>
        <begin position="154"/>
        <end position="175"/>
    </location>
</feature>
<feature type="transmembrane region" description="Helical" evidence="1">
    <location>
        <begin position="239"/>
        <end position="266"/>
    </location>
</feature>
<dbReference type="OrthoDB" id="8481923at2"/>
<comment type="caution">
    <text evidence="2">The sequence shown here is derived from an EMBL/GenBank/DDBJ whole genome shotgun (WGS) entry which is preliminary data.</text>
</comment>
<protein>
    <submittedName>
        <fullName evidence="2">DUF4184 family protein</fullName>
    </submittedName>
</protein>
<evidence type="ECO:0000256" key="1">
    <source>
        <dbReference type="SAM" id="Phobius"/>
    </source>
</evidence>
<dbReference type="EMBL" id="VHQG01000002">
    <property type="protein sequence ID" value="TPW76495.1"/>
    <property type="molecule type" value="Genomic_DNA"/>
</dbReference>
<proteinExistence type="predicted"/>
<reference evidence="2 3" key="1">
    <citation type="submission" date="2019-06" db="EMBL/GenBank/DDBJ databases">
        <authorList>
            <person name="Li F."/>
        </authorList>
    </citation>
    <scope>NUCLEOTIDE SEQUENCE [LARGE SCALE GENOMIC DNA]</scope>
    <source>
        <strain evidence="2 3">10F1D-1</strain>
    </source>
</reference>
<keyword evidence="3" id="KW-1185">Reference proteome</keyword>
<dbReference type="AlphaFoldDB" id="A0A506Y386"/>
<keyword evidence="1" id="KW-1133">Transmembrane helix</keyword>
<gene>
    <name evidence="2" type="ORF">FJ657_12110</name>
</gene>
<evidence type="ECO:0000313" key="2">
    <source>
        <dbReference type="EMBL" id="TPW76495.1"/>
    </source>
</evidence>
<keyword evidence="1" id="KW-0472">Membrane</keyword>
<evidence type="ECO:0000313" key="3">
    <source>
        <dbReference type="Proteomes" id="UP000316252"/>
    </source>
</evidence>
<dbReference type="Proteomes" id="UP000316252">
    <property type="component" value="Unassembled WGS sequence"/>
</dbReference>
<dbReference type="RefSeq" id="WP_141163849.1">
    <property type="nucleotide sequence ID" value="NZ_VHQG01000002.1"/>
</dbReference>
<keyword evidence="1" id="KW-0812">Transmembrane</keyword>
<feature type="transmembrane region" description="Helical" evidence="1">
    <location>
        <begin position="58"/>
        <end position="83"/>
    </location>
</feature>
<feature type="transmembrane region" description="Helical" evidence="1">
    <location>
        <begin position="104"/>
        <end position="126"/>
    </location>
</feature>
<organism evidence="2 3">
    <name type="scientific">Schumannella soli</name>
    <dbReference type="NCBI Taxonomy" id="2590779"/>
    <lineage>
        <taxon>Bacteria</taxon>
        <taxon>Bacillati</taxon>
        <taxon>Actinomycetota</taxon>
        <taxon>Actinomycetes</taxon>
        <taxon>Micrococcales</taxon>
        <taxon>Microbacteriaceae</taxon>
        <taxon>Schumannella</taxon>
    </lineage>
</organism>
<dbReference type="Pfam" id="PF13803">
    <property type="entry name" value="DUF4184"/>
    <property type="match status" value="1"/>
</dbReference>
<feature type="transmembrane region" description="Helical" evidence="1">
    <location>
        <begin position="207"/>
        <end position="227"/>
    </location>
</feature>